<keyword evidence="1" id="KW-0472">Membrane</keyword>
<proteinExistence type="predicted"/>
<protein>
    <submittedName>
        <fullName evidence="2">Uncharacterized protein</fullName>
    </submittedName>
</protein>
<evidence type="ECO:0000313" key="3">
    <source>
        <dbReference type="Proteomes" id="UP001145050"/>
    </source>
</evidence>
<accession>A0A9X4AMU1</accession>
<dbReference type="AlphaFoldDB" id="A0A9X4AMU1"/>
<name>A0A9X4AMU1_9BACI</name>
<evidence type="ECO:0000256" key="1">
    <source>
        <dbReference type="SAM" id="Phobius"/>
    </source>
</evidence>
<comment type="caution">
    <text evidence="2">The sequence shown here is derived from an EMBL/GenBank/DDBJ whole genome shotgun (WGS) entry which is preliminary data.</text>
</comment>
<sequence length="63" mass="7188">MIKHTKAGKIIFWLGFLLFMFGASPITGMVEYSPITPNKWAAISFLALGLAMIFLSNFHRKRR</sequence>
<evidence type="ECO:0000313" key="2">
    <source>
        <dbReference type="EMBL" id="MDC3425797.1"/>
    </source>
</evidence>
<keyword evidence="1" id="KW-0812">Transmembrane</keyword>
<organism evidence="2 3">
    <name type="scientific">Terrihalobacillus insolitus</name>
    <dbReference type="NCBI Taxonomy" id="2950438"/>
    <lineage>
        <taxon>Bacteria</taxon>
        <taxon>Bacillati</taxon>
        <taxon>Bacillota</taxon>
        <taxon>Bacilli</taxon>
        <taxon>Bacillales</taxon>
        <taxon>Bacillaceae</taxon>
        <taxon>Terrihalobacillus</taxon>
    </lineage>
</organism>
<feature type="transmembrane region" description="Helical" evidence="1">
    <location>
        <begin position="41"/>
        <end position="58"/>
    </location>
</feature>
<keyword evidence="1" id="KW-1133">Transmembrane helix</keyword>
<dbReference type="EMBL" id="JAMQKB010000021">
    <property type="protein sequence ID" value="MDC3425797.1"/>
    <property type="molecule type" value="Genomic_DNA"/>
</dbReference>
<gene>
    <name evidence="2" type="ORF">NC797_14915</name>
</gene>
<dbReference type="RefSeq" id="WP_272437615.1">
    <property type="nucleotide sequence ID" value="NZ_JAMQKB010000021.1"/>
</dbReference>
<keyword evidence="3" id="KW-1185">Reference proteome</keyword>
<reference evidence="2" key="1">
    <citation type="submission" date="2022-06" db="EMBL/GenBank/DDBJ databases">
        <title>Aquibacillus sp. a new bacterium isolated from soil saline samples.</title>
        <authorList>
            <person name="Galisteo C."/>
            <person name="De La Haba R."/>
            <person name="Sanchez-Porro C."/>
            <person name="Ventosa A."/>
        </authorList>
    </citation>
    <scope>NUCLEOTIDE SEQUENCE</scope>
    <source>
        <strain evidence="2">3ASR75-11</strain>
    </source>
</reference>
<dbReference type="Proteomes" id="UP001145050">
    <property type="component" value="Unassembled WGS sequence"/>
</dbReference>